<protein>
    <recommendedName>
        <fullName evidence="3">Knr4/Smi1-like domain-containing protein</fullName>
    </recommendedName>
</protein>
<dbReference type="Gene3D" id="3.40.1580.10">
    <property type="entry name" value="SMI1/KNR4-like"/>
    <property type="match status" value="1"/>
</dbReference>
<keyword evidence="2" id="KW-1185">Reference proteome</keyword>
<proteinExistence type="predicted"/>
<dbReference type="EMBL" id="BAAAVA010000120">
    <property type="protein sequence ID" value="GAA2952220.1"/>
    <property type="molecule type" value="Genomic_DNA"/>
</dbReference>
<name>A0ABP6JWC9_9ACTN</name>
<evidence type="ECO:0000313" key="2">
    <source>
        <dbReference type="Proteomes" id="UP001501423"/>
    </source>
</evidence>
<evidence type="ECO:0000313" key="1">
    <source>
        <dbReference type="EMBL" id="GAA2952220.1"/>
    </source>
</evidence>
<comment type="caution">
    <text evidence="1">The sequence shown here is derived from an EMBL/GenBank/DDBJ whole genome shotgun (WGS) entry which is preliminary data.</text>
</comment>
<gene>
    <name evidence="1" type="ORF">GCM10010478_60990</name>
</gene>
<accession>A0ABP6JWC9</accession>
<organism evidence="1 2">
    <name type="scientific">Streptomyces erythrogriseus</name>
    <dbReference type="NCBI Taxonomy" id="284027"/>
    <lineage>
        <taxon>Bacteria</taxon>
        <taxon>Bacillati</taxon>
        <taxon>Actinomycetota</taxon>
        <taxon>Actinomycetes</taxon>
        <taxon>Kitasatosporales</taxon>
        <taxon>Streptomycetaceae</taxon>
        <taxon>Streptomyces</taxon>
        <taxon>Streptomyces griseoincarnatus group</taxon>
    </lineage>
</organism>
<dbReference type="Pfam" id="PF14568">
    <property type="entry name" value="SUKH_6"/>
    <property type="match status" value="1"/>
</dbReference>
<dbReference type="InterPro" id="IPR037883">
    <property type="entry name" value="Knr4/Smi1-like_sf"/>
</dbReference>
<dbReference type="Proteomes" id="UP001501423">
    <property type="component" value="Unassembled WGS sequence"/>
</dbReference>
<dbReference type="RefSeq" id="WP_114874656.1">
    <property type="nucleotide sequence ID" value="NZ_BAAAVA010000120.1"/>
</dbReference>
<dbReference type="SUPFAM" id="SSF160631">
    <property type="entry name" value="SMI1/KNR4-like"/>
    <property type="match status" value="1"/>
</dbReference>
<sequence length="171" mass="19180">MGTFEDLKNLLGEPRFLWSDPTPWTELEDELGVRFPADFRTFSDAYGPVLINNQVDIGHPAAALGNLGRTIRRTIEAWSGAPEDEVPYPVGSAPGELLPWGGSSSGETIFFHVPEEGDQQWTIGVYEHDEGTYHEYAMTFNEWMLSYLRGQDMTVCSRNYAPQGPFFTPIS</sequence>
<evidence type="ECO:0008006" key="3">
    <source>
        <dbReference type="Google" id="ProtNLM"/>
    </source>
</evidence>
<reference evidence="2" key="1">
    <citation type="journal article" date="2019" name="Int. J. Syst. Evol. Microbiol.">
        <title>The Global Catalogue of Microorganisms (GCM) 10K type strain sequencing project: providing services to taxonomists for standard genome sequencing and annotation.</title>
        <authorList>
            <consortium name="The Broad Institute Genomics Platform"/>
            <consortium name="The Broad Institute Genome Sequencing Center for Infectious Disease"/>
            <person name="Wu L."/>
            <person name="Ma J."/>
        </authorList>
    </citation>
    <scope>NUCLEOTIDE SEQUENCE [LARGE SCALE GENOMIC DNA]</scope>
    <source>
        <strain evidence="2">JCM 9650</strain>
    </source>
</reference>